<dbReference type="AlphaFoldDB" id="A0A9N7VSS9"/>
<reference evidence="2" key="1">
    <citation type="submission" date="2020-03" db="EMBL/GenBank/DDBJ databases">
        <authorList>
            <person name="Weist P."/>
        </authorList>
    </citation>
    <scope>NUCLEOTIDE SEQUENCE</scope>
</reference>
<evidence type="ECO:0000313" key="3">
    <source>
        <dbReference type="Proteomes" id="UP001153269"/>
    </source>
</evidence>
<comment type="caution">
    <text evidence="2">The sequence shown here is derived from an EMBL/GenBank/DDBJ whole genome shotgun (WGS) entry which is preliminary data.</text>
</comment>
<feature type="compositionally biased region" description="Low complexity" evidence="1">
    <location>
        <begin position="9"/>
        <end position="22"/>
    </location>
</feature>
<sequence length="201" mass="22539">MRPIASWLSGSSDGNDPSDSNNTIPPPPIMHHSPLRQMDEAHPSLRRCGVTDDRGIDTAGGGARAGHRRRDIILSPAPLSSLSLSCRSLSLSPNLHLEDVFSGCFPQSHRLCRALSLSPEEDRLLRQSKPQREAISEVHRKLNSTAGQPLNCSDRAAIHHRERVKREEEEEEHGSMERQRWKTLKDEPDTSHGKEPVRFEL</sequence>
<feature type="region of interest" description="Disordered" evidence="1">
    <location>
        <begin position="47"/>
        <end position="67"/>
    </location>
</feature>
<evidence type="ECO:0000313" key="2">
    <source>
        <dbReference type="EMBL" id="CAB1456498.1"/>
    </source>
</evidence>
<evidence type="ECO:0000256" key="1">
    <source>
        <dbReference type="SAM" id="MobiDB-lite"/>
    </source>
</evidence>
<dbReference type="EMBL" id="CADEAL010004301">
    <property type="protein sequence ID" value="CAB1456498.1"/>
    <property type="molecule type" value="Genomic_DNA"/>
</dbReference>
<proteinExistence type="predicted"/>
<keyword evidence="3" id="KW-1185">Reference proteome</keyword>
<accession>A0A9N7VSS9</accession>
<feature type="compositionally biased region" description="Basic and acidic residues" evidence="1">
    <location>
        <begin position="156"/>
        <end position="201"/>
    </location>
</feature>
<organism evidence="2 3">
    <name type="scientific">Pleuronectes platessa</name>
    <name type="common">European plaice</name>
    <dbReference type="NCBI Taxonomy" id="8262"/>
    <lineage>
        <taxon>Eukaryota</taxon>
        <taxon>Metazoa</taxon>
        <taxon>Chordata</taxon>
        <taxon>Craniata</taxon>
        <taxon>Vertebrata</taxon>
        <taxon>Euteleostomi</taxon>
        <taxon>Actinopterygii</taxon>
        <taxon>Neopterygii</taxon>
        <taxon>Teleostei</taxon>
        <taxon>Neoteleostei</taxon>
        <taxon>Acanthomorphata</taxon>
        <taxon>Carangaria</taxon>
        <taxon>Pleuronectiformes</taxon>
        <taxon>Pleuronectoidei</taxon>
        <taxon>Pleuronectidae</taxon>
        <taxon>Pleuronectes</taxon>
    </lineage>
</organism>
<feature type="region of interest" description="Disordered" evidence="1">
    <location>
        <begin position="145"/>
        <end position="201"/>
    </location>
</feature>
<dbReference type="Proteomes" id="UP001153269">
    <property type="component" value="Unassembled WGS sequence"/>
</dbReference>
<protein>
    <submittedName>
        <fullName evidence="2">Uncharacterized protein</fullName>
    </submittedName>
</protein>
<feature type="region of interest" description="Disordered" evidence="1">
    <location>
        <begin position="1"/>
        <end position="35"/>
    </location>
</feature>
<name>A0A9N7VSS9_PLEPL</name>
<feature type="compositionally biased region" description="Basic and acidic residues" evidence="1">
    <location>
        <begin position="47"/>
        <end position="56"/>
    </location>
</feature>
<gene>
    <name evidence="2" type="ORF">PLEPLA_LOCUS44282</name>
</gene>